<dbReference type="STRING" id="758847.LSS_22290"/>
<evidence type="ECO:0000313" key="2">
    <source>
        <dbReference type="Proteomes" id="UP000035800"/>
    </source>
</evidence>
<gene>
    <name evidence="1" type="ORF">LSS_22290</name>
</gene>
<dbReference type="KEGG" id="lst:LSS_22290"/>
<dbReference type="AlphaFoldDB" id="A0A097ESS0"/>
<dbReference type="EMBL" id="CP006694">
    <property type="protein sequence ID" value="AIT10979.1"/>
    <property type="molecule type" value="Genomic_DNA"/>
</dbReference>
<accession>A0A097ESS0</accession>
<evidence type="ECO:0000313" key="1">
    <source>
        <dbReference type="EMBL" id="AIT10979.1"/>
    </source>
</evidence>
<sequence>MTLFLRNPALFPVDSQSLLEFLRVRRFLRVLFLKVDNASFVFHEYFQSKNHFKMTQKIEFDIVREPL</sequence>
<dbReference type="Proteomes" id="UP000035800">
    <property type="component" value="Chromosome I"/>
</dbReference>
<proteinExistence type="predicted"/>
<reference evidence="1 2" key="2">
    <citation type="journal article" date="2014" name="Emerg. Microbes Infect.">
        <title>Potential impact on kidney infection: a whole-genome analysis of Leptospira santarosai serovar Shermani.</title>
        <authorList>
            <person name="Chou L.F."/>
            <person name="Chen T.W."/>
            <person name="Ko Y.C."/>
            <person name="Pan M.J."/>
            <person name="Tian Y.C."/>
            <person name="Chiu C.H."/>
            <person name="Tang P."/>
            <person name="Hung C.C."/>
            <person name="Yang C.W."/>
        </authorList>
    </citation>
    <scope>NUCLEOTIDE SEQUENCE</scope>
    <source>
        <strain evidence="1 2">LT 821</strain>
    </source>
</reference>
<protein>
    <submittedName>
        <fullName evidence="1">Uncharacterized protein</fullName>
    </submittedName>
</protein>
<name>A0A097ESS0_9LEPT</name>
<organism evidence="1 2">
    <name type="scientific">Leptospira santarosai serovar Shermani str. LT 821</name>
    <dbReference type="NCBI Taxonomy" id="758847"/>
    <lineage>
        <taxon>Bacteria</taxon>
        <taxon>Pseudomonadati</taxon>
        <taxon>Spirochaetota</taxon>
        <taxon>Spirochaetia</taxon>
        <taxon>Leptospirales</taxon>
        <taxon>Leptospiraceae</taxon>
        <taxon>Leptospira</taxon>
    </lineage>
</organism>
<reference evidence="1 2" key="1">
    <citation type="journal article" date="2012" name="Gene">
        <title>Sequence of Leptospira santarosai serovar Shermani genome and prediction of virulence-associated genes.</title>
        <authorList>
            <person name="Chou L.F."/>
            <person name="Chen Y.T."/>
            <person name="Lu C.W."/>
            <person name="Ko Y.C."/>
            <person name="Tang C.Y."/>
            <person name="Pan M.J."/>
            <person name="Tian Y.C."/>
            <person name="Chiu C.H."/>
            <person name="Hung C.C."/>
            <person name="Yang C.W."/>
        </authorList>
    </citation>
    <scope>NUCLEOTIDE SEQUENCE [LARGE SCALE GENOMIC DNA]</scope>
    <source>
        <strain evidence="1">LT 821</strain>
    </source>
</reference>